<dbReference type="EMBL" id="JAEMHM010000005">
    <property type="protein sequence ID" value="MBJ6724632.1"/>
    <property type="molecule type" value="Genomic_DNA"/>
</dbReference>
<evidence type="ECO:0000256" key="3">
    <source>
        <dbReference type="PROSITE-ProRule" id="PRU00339"/>
    </source>
</evidence>
<evidence type="ECO:0000256" key="1">
    <source>
        <dbReference type="ARBA" id="ARBA00022737"/>
    </source>
</evidence>
<dbReference type="PANTHER" id="PTHR44809">
    <property type="match status" value="1"/>
</dbReference>
<dbReference type="Proteomes" id="UP000636888">
    <property type="component" value="Unassembled WGS sequence"/>
</dbReference>
<dbReference type="InterPro" id="IPR011990">
    <property type="entry name" value="TPR-like_helical_dom_sf"/>
</dbReference>
<feature type="repeat" description="TPR" evidence="3">
    <location>
        <begin position="314"/>
        <end position="347"/>
    </location>
</feature>
<organism evidence="4 5">
    <name type="scientific">Geomesophilobacter sediminis</name>
    <dbReference type="NCBI Taxonomy" id="2798584"/>
    <lineage>
        <taxon>Bacteria</taxon>
        <taxon>Pseudomonadati</taxon>
        <taxon>Thermodesulfobacteriota</taxon>
        <taxon>Desulfuromonadia</taxon>
        <taxon>Geobacterales</taxon>
        <taxon>Geobacteraceae</taxon>
        <taxon>Geomesophilobacter</taxon>
    </lineage>
</organism>
<feature type="repeat" description="TPR" evidence="3">
    <location>
        <begin position="178"/>
        <end position="211"/>
    </location>
</feature>
<feature type="repeat" description="TPR" evidence="3">
    <location>
        <begin position="144"/>
        <end position="177"/>
    </location>
</feature>
<keyword evidence="5" id="KW-1185">Reference proteome</keyword>
<dbReference type="PROSITE" id="PS50293">
    <property type="entry name" value="TPR_REGION"/>
    <property type="match status" value="1"/>
</dbReference>
<dbReference type="Gene3D" id="1.25.40.10">
    <property type="entry name" value="Tetratricopeptide repeat domain"/>
    <property type="match status" value="6"/>
</dbReference>
<name>A0A8J7M0D6_9BACT</name>
<dbReference type="AlphaFoldDB" id="A0A8J7M0D6"/>
<proteinExistence type="predicted"/>
<dbReference type="GO" id="GO:0016757">
    <property type="term" value="F:glycosyltransferase activity"/>
    <property type="evidence" value="ECO:0007669"/>
    <property type="project" value="InterPro"/>
</dbReference>
<feature type="repeat" description="TPR" evidence="3">
    <location>
        <begin position="110"/>
        <end position="143"/>
    </location>
</feature>
<gene>
    <name evidence="4" type="ORF">JFN93_07930</name>
</gene>
<dbReference type="InterPro" id="IPR052943">
    <property type="entry name" value="TMTC_O-mannosyl-trnsfr"/>
</dbReference>
<evidence type="ECO:0000313" key="5">
    <source>
        <dbReference type="Proteomes" id="UP000636888"/>
    </source>
</evidence>
<dbReference type="GO" id="GO:0042802">
    <property type="term" value="F:identical protein binding"/>
    <property type="evidence" value="ECO:0007669"/>
    <property type="project" value="InterPro"/>
</dbReference>
<dbReference type="Pfam" id="PF13414">
    <property type="entry name" value="TPR_11"/>
    <property type="match status" value="2"/>
</dbReference>
<dbReference type="SMART" id="SM00028">
    <property type="entry name" value="TPR"/>
    <property type="match status" value="10"/>
</dbReference>
<dbReference type="PROSITE" id="PS50005">
    <property type="entry name" value="TPR"/>
    <property type="match status" value="7"/>
</dbReference>
<comment type="caution">
    <text evidence="4">The sequence shown here is derived from an EMBL/GenBank/DDBJ whole genome shotgun (WGS) entry which is preliminary data.</text>
</comment>
<dbReference type="Pfam" id="PF07719">
    <property type="entry name" value="TPR_2"/>
    <property type="match status" value="1"/>
</dbReference>
<feature type="repeat" description="TPR" evidence="3">
    <location>
        <begin position="76"/>
        <end position="109"/>
    </location>
</feature>
<dbReference type="Gene3D" id="3.40.50.2000">
    <property type="entry name" value="Glycogen Phosphorylase B"/>
    <property type="match status" value="1"/>
</dbReference>
<dbReference type="InterPro" id="IPR019734">
    <property type="entry name" value="TPR_rpt"/>
</dbReference>
<keyword evidence="1" id="KW-0677">Repeat</keyword>
<dbReference type="Pfam" id="PF01075">
    <property type="entry name" value="Glyco_transf_9"/>
    <property type="match status" value="1"/>
</dbReference>
<dbReference type="InterPro" id="IPR002201">
    <property type="entry name" value="Glyco_trans_9"/>
</dbReference>
<dbReference type="RefSeq" id="WP_199383473.1">
    <property type="nucleotide sequence ID" value="NZ_JAEMHM010000005.1"/>
</dbReference>
<feature type="repeat" description="TPR" evidence="3">
    <location>
        <begin position="246"/>
        <end position="279"/>
    </location>
</feature>
<evidence type="ECO:0000313" key="4">
    <source>
        <dbReference type="EMBL" id="MBJ6724632.1"/>
    </source>
</evidence>
<dbReference type="SUPFAM" id="SSF53756">
    <property type="entry name" value="UDP-Glycosyltransferase/glycogen phosphorylase"/>
    <property type="match status" value="1"/>
</dbReference>
<dbReference type="InterPro" id="IPR011717">
    <property type="entry name" value="TPR-4"/>
</dbReference>
<protein>
    <submittedName>
        <fullName evidence="4">Tetratricopeptide repeat protein</fullName>
    </submittedName>
</protein>
<keyword evidence="2 3" id="KW-0802">TPR repeat</keyword>
<dbReference type="InterPro" id="IPR013105">
    <property type="entry name" value="TPR_2"/>
</dbReference>
<reference evidence="4" key="1">
    <citation type="submission" date="2020-12" db="EMBL/GenBank/DDBJ databases">
        <title>Geomonas sp. Red875, isolated from river sediment.</title>
        <authorList>
            <person name="Xu Z."/>
            <person name="Zhang Z."/>
            <person name="Masuda Y."/>
            <person name="Itoh H."/>
            <person name="Senoo K."/>
        </authorList>
    </citation>
    <scope>NUCLEOTIDE SEQUENCE</scope>
    <source>
        <strain evidence="4">Red875</strain>
    </source>
</reference>
<dbReference type="SUPFAM" id="SSF48452">
    <property type="entry name" value="TPR-like"/>
    <property type="match status" value="2"/>
</dbReference>
<feature type="repeat" description="TPR" evidence="3">
    <location>
        <begin position="280"/>
        <end position="313"/>
    </location>
</feature>
<sequence length="666" mass="73666">MEFTPTSVPELLESARQQASSGRPADALMTARAVLQREPENLAALDLAARAAWSLGDLRAAESYWQTALRAHPFCAEAYNNLGALYAGNGQREAAKASFLHALGIAPDYADAHANLGALYIELGQLTDAVACYRRVTELRPEEATAHYRLGILLKELGGVVEAEACYRRAIELRPEWDEPYNNLGVLLVQQKRYPEAEECFRLAITRNPDGVDGRSNLGVLLAKSGRFAAAAVFLEEAAALGADQPEVHYNLGNVLAEMNRFGAAEACYRRALLIRPDHADAHYNLGNLLARLMRFNEAQASFRCALAARPGFPEALNNLGNLLALHQFHGEAEEYYRRALALEPGLADARWNLGLLLLALGEFEEGWELYEARYHPEIRQNPWRLPELPFPQWGGEDLRGKSIVIWPEQGFGDEIQFVRYLPLLRERGVARLTLVCKDELKQLFLDSAVGADRIVALSETEQLEAHEYWCYSLSVPRHLGTRVETIPAAVPYLTATPLRMRGWGERLPAAGFRVGLVWKGAPGHRNDASRSLPGLASLAPLWSVPGLAFIGLQKDAGEPAASFPEQPLLDLGPELRDFADTAAVIAQLDLVICVDTAVAHLAGALGKPCWVLLPYHATDWRWMIGREDSPWYPGVLRLFRQEKLGEWDEVVARVRKALSEVAGLG</sequence>
<dbReference type="Pfam" id="PF13432">
    <property type="entry name" value="TPR_16"/>
    <property type="match status" value="2"/>
</dbReference>
<dbReference type="PANTHER" id="PTHR44809:SF1">
    <property type="entry name" value="PROTEIN O-MANNOSYL-TRANSFERASE TMTC1"/>
    <property type="match status" value="1"/>
</dbReference>
<dbReference type="Pfam" id="PF07721">
    <property type="entry name" value="TPR_4"/>
    <property type="match status" value="1"/>
</dbReference>
<evidence type="ECO:0000256" key="2">
    <source>
        <dbReference type="ARBA" id="ARBA00022803"/>
    </source>
</evidence>
<accession>A0A8J7M0D6</accession>